<name>A0A4C1SY41_EUMVA</name>
<evidence type="ECO:0000313" key="2">
    <source>
        <dbReference type="EMBL" id="GBP05931.1"/>
    </source>
</evidence>
<keyword evidence="3" id="KW-1185">Reference proteome</keyword>
<sequence length="173" mass="20035">MFISRSCVKYFNVQIQRTKFSCSELAAYDILRRYYAPRPFLLRRRVPILRHCDAFLTNFTEAKYLRNPGRVRPAADRERAERPPRKPRRRDTLRIRHPHFSRSAALKRPSVAIVTTQEADNGAPGRPERLDPPSGELRPRRCSARSRRGAFCSAPAQASFGSATRIRHVYIND</sequence>
<feature type="compositionally biased region" description="Basic and acidic residues" evidence="1">
    <location>
        <begin position="73"/>
        <end position="94"/>
    </location>
</feature>
<dbReference type="Proteomes" id="UP000299102">
    <property type="component" value="Unassembled WGS sequence"/>
</dbReference>
<comment type="caution">
    <text evidence="2">The sequence shown here is derived from an EMBL/GenBank/DDBJ whole genome shotgun (WGS) entry which is preliminary data.</text>
</comment>
<evidence type="ECO:0000313" key="3">
    <source>
        <dbReference type="Proteomes" id="UP000299102"/>
    </source>
</evidence>
<organism evidence="2 3">
    <name type="scientific">Eumeta variegata</name>
    <name type="common">Bagworm moth</name>
    <name type="synonym">Eumeta japonica</name>
    <dbReference type="NCBI Taxonomy" id="151549"/>
    <lineage>
        <taxon>Eukaryota</taxon>
        <taxon>Metazoa</taxon>
        <taxon>Ecdysozoa</taxon>
        <taxon>Arthropoda</taxon>
        <taxon>Hexapoda</taxon>
        <taxon>Insecta</taxon>
        <taxon>Pterygota</taxon>
        <taxon>Neoptera</taxon>
        <taxon>Endopterygota</taxon>
        <taxon>Lepidoptera</taxon>
        <taxon>Glossata</taxon>
        <taxon>Ditrysia</taxon>
        <taxon>Tineoidea</taxon>
        <taxon>Psychidae</taxon>
        <taxon>Oiketicinae</taxon>
        <taxon>Eumeta</taxon>
    </lineage>
</organism>
<feature type="region of interest" description="Disordered" evidence="1">
    <location>
        <begin position="70"/>
        <end position="99"/>
    </location>
</feature>
<reference evidence="2 3" key="1">
    <citation type="journal article" date="2019" name="Commun. Biol.">
        <title>The bagworm genome reveals a unique fibroin gene that provides high tensile strength.</title>
        <authorList>
            <person name="Kono N."/>
            <person name="Nakamura H."/>
            <person name="Ohtoshi R."/>
            <person name="Tomita M."/>
            <person name="Numata K."/>
            <person name="Arakawa K."/>
        </authorList>
    </citation>
    <scope>NUCLEOTIDE SEQUENCE [LARGE SCALE GENOMIC DNA]</scope>
</reference>
<feature type="region of interest" description="Disordered" evidence="1">
    <location>
        <begin position="116"/>
        <end position="141"/>
    </location>
</feature>
<gene>
    <name evidence="2" type="ORF">EVAR_3212_1</name>
</gene>
<dbReference type="EMBL" id="BGZK01000020">
    <property type="protein sequence ID" value="GBP05931.1"/>
    <property type="molecule type" value="Genomic_DNA"/>
</dbReference>
<proteinExistence type="predicted"/>
<dbReference type="AlphaFoldDB" id="A0A4C1SY41"/>
<accession>A0A4C1SY41</accession>
<evidence type="ECO:0000256" key="1">
    <source>
        <dbReference type="SAM" id="MobiDB-lite"/>
    </source>
</evidence>
<protein>
    <submittedName>
        <fullName evidence="2">Uncharacterized protein</fullName>
    </submittedName>
</protein>